<dbReference type="RefSeq" id="WP_107142245.1">
    <property type="nucleotide sequence ID" value="NZ_CP028324.1"/>
</dbReference>
<dbReference type="AlphaFoldDB" id="A0A2R4CB84"/>
<keyword evidence="3" id="KW-1185">Reference proteome</keyword>
<dbReference type="KEGG" id="masz:C9I28_15395"/>
<feature type="compositionally biased region" description="Low complexity" evidence="1">
    <location>
        <begin position="47"/>
        <end position="58"/>
    </location>
</feature>
<proteinExistence type="predicted"/>
<evidence type="ECO:0000313" key="3">
    <source>
        <dbReference type="Proteomes" id="UP000240505"/>
    </source>
</evidence>
<gene>
    <name evidence="2" type="ORF">C9I28_15395</name>
</gene>
<sequence length="88" mass="8946">MSFTLPPLHLSGGAGGAAGPVDANSQVGTPINVSIPWNQVKNYQNHTTGSSQSAAATANPSAGGSSFGGIDMKWILIGAAAWLLLRQR</sequence>
<organism evidence="2 3">
    <name type="scientific">Pseudoduganella armeniaca</name>
    <dbReference type="NCBI Taxonomy" id="2072590"/>
    <lineage>
        <taxon>Bacteria</taxon>
        <taxon>Pseudomonadati</taxon>
        <taxon>Pseudomonadota</taxon>
        <taxon>Betaproteobacteria</taxon>
        <taxon>Burkholderiales</taxon>
        <taxon>Oxalobacteraceae</taxon>
        <taxon>Telluria group</taxon>
        <taxon>Pseudoduganella</taxon>
    </lineage>
</organism>
<evidence type="ECO:0000256" key="1">
    <source>
        <dbReference type="SAM" id="MobiDB-lite"/>
    </source>
</evidence>
<dbReference type="EMBL" id="CP028324">
    <property type="protein sequence ID" value="AVR96896.1"/>
    <property type="molecule type" value="Genomic_DNA"/>
</dbReference>
<dbReference type="Proteomes" id="UP000240505">
    <property type="component" value="Chromosome"/>
</dbReference>
<evidence type="ECO:0000313" key="2">
    <source>
        <dbReference type="EMBL" id="AVR96896.1"/>
    </source>
</evidence>
<name>A0A2R4CB84_9BURK</name>
<accession>A0A2R4CB84</accession>
<feature type="region of interest" description="Disordered" evidence="1">
    <location>
        <begin position="1"/>
        <end position="25"/>
    </location>
</feature>
<protein>
    <submittedName>
        <fullName evidence="2">Uncharacterized protein</fullName>
    </submittedName>
</protein>
<reference evidence="2 3" key="1">
    <citation type="submission" date="2018-03" db="EMBL/GenBank/DDBJ databases">
        <title>Massilia armeniaca sp. nov., isolated from desert soil.</title>
        <authorList>
            <person name="Huang H."/>
            <person name="Ren M."/>
        </authorList>
    </citation>
    <scope>NUCLEOTIDE SEQUENCE [LARGE SCALE GENOMIC DNA]</scope>
    <source>
        <strain evidence="2 3">ZMN-3</strain>
    </source>
</reference>
<feature type="region of interest" description="Disordered" evidence="1">
    <location>
        <begin position="43"/>
        <end position="66"/>
    </location>
</feature>